<organism evidence="1 2">
    <name type="scientific">Ascidiaceihabitans donghaensis</name>
    <dbReference type="NCBI Taxonomy" id="1510460"/>
    <lineage>
        <taxon>Bacteria</taxon>
        <taxon>Pseudomonadati</taxon>
        <taxon>Pseudomonadota</taxon>
        <taxon>Alphaproteobacteria</taxon>
        <taxon>Rhodobacterales</taxon>
        <taxon>Paracoccaceae</taxon>
        <taxon>Ascidiaceihabitans</taxon>
    </lineage>
</organism>
<evidence type="ECO:0000313" key="1">
    <source>
        <dbReference type="EMBL" id="SPH20986.1"/>
    </source>
</evidence>
<proteinExistence type="predicted"/>
<evidence type="ECO:0000313" key="2">
    <source>
        <dbReference type="Proteomes" id="UP000244880"/>
    </source>
</evidence>
<name>A0A2R8BD37_9RHOB</name>
<sequence length="56" mass="6461">MTSFWHNFRTFRQNTKGKPRVERIRCAELLRSGPCGVMVAVMTTLVIHAPELKTDE</sequence>
<reference evidence="1 2" key="1">
    <citation type="submission" date="2018-03" db="EMBL/GenBank/DDBJ databases">
        <authorList>
            <person name="Keele B.F."/>
        </authorList>
    </citation>
    <scope>NUCLEOTIDE SEQUENCE [LARGE SCALE GENOMIC DNA]</scope>
    <source>
        <strain evidence="1 2">CECT 8599</strain>
    </source>
</reference>
<accession>A0A2R8BD37</accession>
<dbReference type="Proteomes" id="UP000244880">
    <property type="component" value="Unassembled WGS sequence"/>
</dbReference>
<gene>
    <name evidence="1" type="ORF">ASD8599_01727</name>
</gene>
<dbReference type="EMBL" id="OMOR01000001">
    <property type="protein sequence ID" value="SPH20986.1"/>
    <property type="molecule type" value="Genomic_DNA"/>
</dbReference>
<keyword evidence="2" id="KW-1185">Reference proteome</keyword>
<dbReference type="AlphaFoldDB" id="A0A2R8BD37"/>
<protein>
    <submittedName>
        <fullName evidence="1">Uncharacterized protein</fullName>
    </submittedName>
</protein>